<evidence type="ECO:0000259" key="3">
    <source>
        <dbReference type="Pfam" id="PF08338"/>
    </source>
</evidence>
<dbReference type="PANTHER" id="PTHR11092">
    <property type="entry name" value="SUGAR NUCLEOTIDE EPIMERASE RELATED"/>
    <property type="match status" value="1"/>
</dbReference>
<dbReference type="SUPFAM" id="SSF51735">
    <property type="entry name" value="NAD(P)-binding Rossmann-fold domains"/>
    <property type="match status" value="1"/>
</dbReference>
<comment type="similarity">
    <text evidence="1">Belongs to the NAD(P)-dependent epimerase/dehydratase family. SDR39U1 subfamily.</text>
</comment>
<gene>
    <name evidence="4" type="ORF">WMW72_14305</name>
</gene>
<dbReference type="InterPro" id="IPR001509">
    <property type="entry name" value="Epimerase_deHydtase"/>
</dbReference>
<reference evidence="4 5" key="1">
    <citation type="submission" date="2024-04" db="EMBL/GenBank/DDBJ databases">
        <title>draft genome sequnece of Paenibacillus filicis.</title>
        <authorList>
            <person name="Kim D.-U."/>
        </authorList>
    </citation>
    <scope>NUCLEOTIDE SEQUENCE [LARGE SCALE GENOMIC DNA]</scope>
    <source>
        <strain evidence="4 5">KACC14197</strain>
    </source>
</reference>
<dbReference type="CDD" id="cd05242">
    <property type="entry name" value="SDR_a8"/>
    <property type="match status" value="1"/>
</dbReference>
<evidence type="ECO:0000256" key="1">
    <source>
        <dbReference type="ARBA" id="ARBA00009353"/>
    </source>
</evidence>
<dbReference type="InterPro" id="IPR036291">
    <property type="entry name" value="NAD(P)-bd_dom_sf"/>
</dbReference>
<organism evidence="4 5">
    <name type="scientific">Paenibacillus filicis</name>
    <dbReference type="NCBI Taxonomy" id="669464"/>
    <lineage>
        <taxon>Bacteria</taxon>
        <taxon>Bacillati</taxon>
        <taxon>Bacillota</taxon>
        <taxon>Bacilli</taxon>
        <taxon>Bacillales</taxon>
        <taxon>Paenibacillaceae</taxon>
        <taxon>Paenibacillus</taxon>
    </lineage>
</organism>
<keyword evidence="5" id="KW-1185">Reference proteome</keyword>
<dbReference type="InterPro" id="IPR013549">
    <property type="entry name" value="DUF1731"/>
</dbReference>
<protein>
    <submittedName>
        <fullName evidence="4">TIGR01777 family oxidoreductase</fullName>
    </submittedName>
</protein>
<name>A0ABU9DMU9_9BACL</name>
<dbReference type="PANTHER" id="PTHR11092:SF0">
    <property type="entry name" value="EPIMERASE FAMILY PROTEIN SDR39U1"/>
    <property type="match status" value="1"/>
</dbReference>
<dbReference type="InterPro" id="IPR010099">
    <property type="entry name" value="SDR39U1"/>
</dbReference>
<comment type="caution">
    <text evidence="4">The sequence shown here is derived from an EMBL/GenBank/DDBJ whole genome shotgun (WGS) entry which is preliminary data.</text>
</comment>
<feature type="domain" description="NAD-dependent epimerase/dehydratase" evidence="2">
    <location>
        <begin position="5"/>
        <end position="208"/>
    </location>
</feature>
<dbReference type="Pfam" id="PF08338">
    <property type="entry name" value="DUF1731"/>
    <property type="match status" value="1"/>
</dbReference>
<dbReference type="RefSeq" id="WP_341416171.1">
    <property type="nucleotide sequence ID" value="NZ_JBBPCC010000008.1"/>
</dbReference>
<dbReference type="Gene3D" id="3.40.50.720">
    <property type="entry name" value="NAD(P)-binding Rossmann-like Domain"/>
    <property type="match status" value="1"/>
</dbReference>
<feature type="domain" description="DUF1731" evidence="3">
    <location>
        <begin position="246"/>
        <end position="293"/>
    </location>
</feature>
<dbReference type="Pfam" id="PF01370">
    <property type="entry name" value="Epimerase"/>
    <property type="match status" value="1"/>
</dbReference>
<accession>A0ABU9DMU9</accession>
<evidence type="ECO:0000259" key="2">
    <source>
        <dbReference type="Pfam" id="PF01370"/>
    </source>
</evidence>
<proteinExistence type="inferred from homology"/>
<dbReference type="Proteomes" id="UP001469365">
    <property type="component" value="Unassembled WGS sequence"/>
</dbReference>
<dbReference type="EMBL" id="JBBPCC010000008">
    <property type="protein sequence ID" value="MEK8129073.1"/>
    <property type="molecule type" value="Genomic_DNA"/>
</dbReference>
<dbReference type="NCBIfam" id="TIGR01777">
    <property type="entry name" value="yfcH"/>
    <property type="match status" value="1"/>
</dbReference>
<evidence type="ECO:0000313" key="5">
    <source>
        <dbReference type="Proteomes" id="UP001469365"/>
    </source>
</evidence>
<sequence>MQKKVVLAGGTGFIGRYLEDKFVQLGYAVVHISRQPGHIGWSDTDGIVDALEQAELLINLAGKSVNCRYNERNKEEILKSRTETTEALGRALLACQSPPPLWINSSTATIYRYAEDRPMTEEHGELGSGFSVDVAKAWEQAFFAFDLPKTRQAALRIAIVLGPNGGVMTPYRNLVRFGLGGVQGSGKQKFSWIHVEDLYRIILFLQGQEDLSGVFNCSSPNPVTNRELMQLLRETMNRRVGLPATKWMLEIGAFLLRTETELIVKSRWVIPERLEREGFTFTFPKLEDTLQDLLEEAAVGSEARRS</sequence>
<evidence type="ECO:0000313" key="4">
    <source>
        <dbReference type="EMBL" id="MEK8129073.1"/>
    </source>
</evidence>